<keyword evidence="2" id="KW-1185">Reference proteome</keyword>
<organism evidence="1 2">
    <name type="scientific">Echinostoma caproni</name>
    <dbReference type="NCBI Taxonomy" id="27848"/>
    <lineage>
        <taxon>Eukaryota</taxon>
        <taxon>Metazoa</taxon>
        <taxon>Spiralia</taxon>
        <taxon>Lophotrochozoa</taxon>
        <taxon>Platyhelminthes</taxon>
        <taxon>Trematoda</taxon>
        <taxon>Digenea</taxon>
        <taxon>Plagiorchiida</taxon>
        <taxon>Echinostomata</taxon>
        <taxon>Echinostomatoidea</taxon>
        <taxon>Echinostomatidae</taxon>
        <taxon>Echinostoma</taxon>
    </lineage>
</organism>
<gene>
    <name evidence="1" type="ORF">ECPE_LOCUS17271</name>
</gene>
<dbReference type="EMBL" id="UZAN01068367">
    <property type="protein sequence ID" value="VDP94560.1"/>
    <property type="molecule type" value="Genomic_DNA"/>
</dbReference>
<name>A0A3P8HUU7_9TREM</name>
<dbReference type="Proteomes" id="UP000272942">
    <property type="component" value="Unassembled WGS sequence"/>
</dbReference>
<evidence type="ECO:0000313" key="1">
    <source>
        <dbReference type="EMBL" id="VDP94560.1"/>
    </source>
</evidence>
<reference evidence="1 2" key="1">
    <citation type="submission" date="2018-11" db="EMBL/GenBank/DDBJ databases">
        <authorList>
            <consortium name="Pathogen Informatics"/>
        </authorList>
    </citation>
    <scope>NUCLEOTIDE SEQUENCE [LARGE SCALE GENOMIC DNA]</scope>
    <source>
        <strain evidence="1 2">Egypt</strain>
    </source>
</reference>
<sequence length="144" mass="16073">MHPFMHQAEAMRDAITHLPDPNPMAQLNRNFSSLMQWTITELFKYWGPAYPIQLSEDLFQVHRQFTPNSVILPLNTDQATGSSLVDVVANGIRAVLRHSLVAPIPPNMEKLTPESAATRVSVRFGHLGSDAYLVPALRLDSKIS</sequence>
<dbReference type="AlphaFoldDB" id="A0A3P8HUU7"/>
<accession>A0A3P8HUU7</accession>
<protein>
    <submittedName>
        <fullName evidence="1">Uncharacterized protein</fullName>
    </submittedName>
</protein>
<evidence type="ECO:0000313" key="2">
    <source>
        <dbReference type="Proteomes" id="UP000272942"/>
    </source>
</evidence>
<proteinExistence type="predicted"/>